<dbReference type="InterPro" id="IPR000847">
    <property type="entry name" value="LysR_HTH_N"/>
</dbReference>
<dbReference type="GO" id="GO:0043565">
    <property type="term" value="F:sequence-specific DNA binding"/>
    <property type="evidence" value="ECO:0007669"/>
    <property type="project" value="TreeGrafter"/>
</dbReference>
<dbReference type="PANTHER" id="PTHR30537:SF74">
    <property type="entry name" value="HTH-TYPE TRANSCRIPTIONAL REGULATOR TRPI"/>
    <property type="match status" value="1"/>
</dbReference>
<dbReference type="InterPro" id="IPR058163">
    <property type="entry name" value="LysR-type_TF_proteobact-type"/>
</dbReference>
<keyword evidence="4" id="KW-0804">Transcription</keyword>
<dbReference type="OrthoDB" id="9813056at2"/>
<dbReference type="RefSeq" id="WP_111351331.1">
    <property type="nucleotide sequence ID" value="NZ_QHHQ01000007.1"/>
</dbReference>
<dbReference type="PROSITE" id="PS50931">
    <property type="entry name" value="HTH_LYSR"/>
    <property type="match status" value="1"/>
</dbReference>
<comment type="similarity">
    <text evidence="1">Belongs to the LysR transcriptional regulatory family.</text>
</comment>
<dbReference type="GO" id="GO:0006351">
    <property type="term" value="P:DNA-templated transcription"/>
    <property type="evidence" value="ECO:0007669"/>
    <property type="project" value="TreeGrafter"/>
</dbReference>
<dbReference type="Proteomes" id="UP000249590">
    <property type="component" value="Unassembled WGS sequence"/>
</dbReference>
<keyword evidence="3" id="KW-0238">DNA-binding</keyword>
<accession>A0A8B2NLG2</accession>
<dbReference type="Pfam" id="PF03466">
    <property type="entry name" value="LysR_substrate"/>
    <property type="match status" value="1"/>
</dbReference>
<dbReference type="SUPFAM" id="SSF46785">
    <property type="entry name" value="Winged helix' DNA-binding domain"/>
    <property type="match status" value="1"/>
</dbReference>
<keyword evidence="7" id="KW-1185">Reference proteome</keyword>
<dbReference type="InterPro" id="IPR036390">
    <property type="entry name" value="WH_DNA-bd_sf"/>
</dbReference>
<dbReference type="EMBL" id="QHHQ01000007">
    <property type="protein sequence ID" value="RAH98433.1"/>
    <property type="molecule type" value="Genomic_DNA"/>
</dbReference>
<proteinExistence type="inferred from homology"/>
<evidence type="ECO:0000256" key="4">
    <source>
        <dbReference type="ARBA" id="ARBA00023163"/>
    </source>
</evidence>
<gene>
    <name evidence="6" type="ORF">DLJ53_27490</name>
</gene>
<evidence type="ECO:0000313" key="7">
    <source>
        <dbReference type="Proteomes" id="UP000249590"/>
    </source>
</evidence>
<dbReference type="Gene3D" id="1.10.10.10">
    <property type="entry name" value="Winged helix-like DNA-binding domain superfamily/Winged helix DNA-binding domain"/>
    <property type="match status" value="1"/>
</dbReference>
<evidence type="ECO:0000256" key="2">
    <source>
        <dbReference type="ARBA" id="ARBA00023015"/>
    </source>
</evidence>
<dbReference type="PANTHER" id="PTHR30537">
    <property type="entry name" value="HTH-TYPE TRANSCRIPTIONAL REGULATOR"/>
    <property type="match status" value="1"/>
</dbReference>
<dbReference type="Gene3D" id="3.40.190.10">
    <property type="entry name" value="Periplasmic binding protein-like II"/>
    <property type="match status" value="2"/>
</dbReference>
<dbReference type="SUPFAM" id="SSF53850">
    <property type="entry name" value="Periplasmic binding protein-like II"/>
    <property type="match status" value="1"/>
</dbReference>
<comment type="caution">
    <text evidence="6">The sequence shown here is derived from an EMBL/GenBank/DDBJ whole genome shotgun (WGS) entry which is preliminary data.</text>
</comment>
<dbReference type="InterPro" id="IPR005119">
    <property type="entry name" value="LysR_subst-bd"/>
</dbReference>
<organism evidence="6 7">
    <name type="scientific">Acuticoccus sediminis</name>
    <dbReference type="NCBI Taxonomy" id="2184697"/>
    <lineage>
        <taxon>Bacteria</taxon>
        <taxon>Pseudomonadati</taxon>
        <taxon>Pseudomonadota</taxon>
        <taxon>Alphaproteobacteria</taxon>
        <taxon>Hyphomicrobiales</taxon>
        <taxon>Amorphaceae</taxon>
        <taxon>Acuticoccus</taxon>
    </lineage>
</organism>
<reference evidence="6 7" key="1">
    <citation type="submission" date="2018-05" db="EMBL/GenBank/DDBJ databases">
        <title>Acuticoccus sediminis sp. nov., isolated from deep-sea sediment of Indian Ocean.</title>
        <authorList>
            <person name="Liu X."/>
            <person name="Lai Q."/>
            <person name="Du Y."/>
            <person name="Sun F."/>
            <person name="Zhang X."/>
            <person name="Wang S."/>
            <person name="Shao Z."/>
        </authorList>
    </citation>
    <scope>NUCLEOTIDE SEQUENCE [LARGE SCALE GENOMIC DNA]</scope>
    <source>
        <strain evidence="6 7">PTG4-2</strain>
    </source>
</reference>
<dbReference type="AlphaFoldDB" id="A0A8B2NLG2"/>
<dbReference type="GO" id="GO:0003700">
    <property type="term" value="F:DNA-binding transcription factor activity"/>
    <property type="evidence" value="ECO:0007669"/>
    <property type="project" value="InterPro"/>
</dbReference>
<feature type="domain" description="HTH lysR-type" evidence="5">
    <location>
        <begin position="7"/>
        <end position="64"/>
    </location>
</feature>
<evidence type="ECO:0000256" key="1">
    <source>
        <dbReference type="ARBA" id="ARBA00009437"/>
    </source>
</evidence>
<evidence type="ECO:0000259" key="5">
    <source>
        <dbReference type="PROSITE" id="PS50931"/>
    </source>
</evidence>
<name>A0A8B2NLG2_9HYPH</name>
<protein>
    <submittedName>
        <fullName evidence="6">Transcriptional regulator</fullName>
    </submittedName>
</protein>
<dbReference type="Pfam" id="PF00126">
    <property type="entry name" value="HTH_1"/>
    <property type="match status" value="1"/>
</dbReference>
<sequence>MSGRSLPPLSAVRAFEAAARHRSMTRAADELGVTPGAVSRQVRELEARMEAALFVRRATGLEPTEAGAALAAELGEALDQIAGAARGVRLRRARRLSVGVYGFFASRFLMPRLAGMRDSLPDVAVDIHTSANPLELTPARYDAVIAVSDGAPRSGLVTRRLLPIATLPVCAPALVEHGPPDFAAADLLHARPRPEDWRRWLDHAGLRSVSAEGGSSFESAGLAMEAAARGLGIAIGIEALVRPEIERGVLAAAHPRIRPTKRWFVLQHLRRPSDAPELAAFADWLAAEAAAMTRAGAPASVPV</sequence>
<evidence type="ECO:0000313" key="6">
    <source>
        <dbReference type="EMBL" id="RAH98433.1"/>
    </source>
</evidence>
<dbReference type="InterPro" id="IPR036388">
    <property type="entry name" value="WH-like_DNA-bd_sf"/>
</dbReference>
<evidence type="ECO:0000256" key="3">
    <source>
        <dbReference type="ARBA" id="ARBA00023125"/>
    </source>
</evidence>
<keyword evidence="2" id="KW-0805">Transcription regulation</keyword>